<sequence length="117" mass="12949">MPQIIVDHSDGLDFDRRAFAGELHALIAKTIDAPVSDCKTRFRRIEESFIADGDPAQAMVHLQIRMLDGRSTEAKAGLSEQALALLQEHVTGDRLHLAVEIVDMDRATYRKTYSAAG</sequence>
<evidence type="ECO:0000313" key="2">
    <source>
        <dbReference type="Proteomes" id="UP000318416"/>
    </source>
</evidence>
<gene>
    <name evidence="1" type="ORF">FB465_6132</name>
</gene>
<dbReference type="EMBL" id="VIVR01000001">
    <property type="protein sequence ID" value="TWE20965.1"/>
    <property type="molecule type" value="Genomic_DNA"/>
</dbReference>
<dbReference type="Gene3D" id="3.30.429.10">
    <property type="entry name" value="Macrophage Migration Inhibitory Factor"/>
    <property type="match status" value="1"/>
</dbReference>
<dbReference type="InterPro" id="IPR004220">
    <property type="entry name" value="5-COMe_2-OHmuconate_Isoase"/>
</dbReference>
<dbReference type="AlphaFoldDB" id="A0A561EZD3"/>
<accession>A0A561EZD3</accession>
<organism evidence="1 2">
    <name type="scientific">Kitasatospora atroaurantiaca</name>
    <dbReference type="NCBI Taxonomy" id="285545"/>
    <lineage>
        <taxon>Bacteria</taxon>
        <taxon>Bacillati</taxon>
        <taxon>Actinomycetota</taxon>
        <taxon>Actinomycetes</taxon>
        <taxon>Kitasatosporales</taxon>
        <taxon>Streptomycetaceae</taxon>
        <taxon>Kitasatospora</taxon>
    </lineage>
</organism>
<evidence type="ECO:0000313" key="1">
    <source>
        <dbReference type="EMBL" id="TWE20965.1"/>
    </source>
</evidence>
<dbReference type="PANTHER" id="PTHR37950:SF1">
    <property type="entry name" value="4-HYDROXYPHENYLACETATE CATABOLISM PROTEIN"/>
    <property type="match status" value="1"/>
</dbReference>
<comment type="caution">
    <text evidence="1">The sequence shown here is derived from an EMBL/GenBank/DDBJ whole genome shotgun (WGS) entry which is preliminary data.</text>
</comment>
<dbReference type="Pfam" id="PF02962">
    <property type="entry name" value="CHMI"/>
    <property type="match status" value="1"/>
</dbReference>
<dbReference type="SUPFAM" id="SSF55331">
    <property type="entry name" value="Tautomerase/MIF"/>
    <property type="match status" value="1"/>
</dbReference>
<keyword evidence="2" id="KW-1185">Reference proteome</keyword>
<proteinExistence type="predicted"/>
<name>A0A561EZD3_9ACTN</name>
<dbReference type="PANTHER" id="PTHR37950">
    <property type="entry name" value="4-HYDROXYPHENYLACETATE CATABOLISM PROTEIN"/>
    <property type="match status" value="1"/>
</dbReference>
<dbReference type="RefSeq" id="WP_145795644.1">
    <property type="nucleotide sequence ID" value="NZ_BAAABR010000047.1"/>
</dbReference>
<dbReference type="Proteomes" id="UP000318416">
    <property type="component" value="Unassembled WGS sequence"/>
</dbReference>
<dbReference type="GO" id="GO:0008704">
    <property type="term" value="F:5-carboxymethyl-2-hydroxymuconate delta-isomerase activity"/>
    <property type="evidence" value="ECO:0007669"/>
    <property type="project" value="InterPro"/>
</dbReference>
<dbReference type="InterPro" id="IPR014347">
    <property type="entry name" value="Tautomerase/MIF_sf"/>
</dbReference>
<keyword evidence="1" id="KW-0413">Isomerase</keyword>
<dbReference type="OrthoDB" id="7203947at2"/>
<reference evidence="1 2" key="1">
    <citation type="submission" date="2019-06" db="EMBL/GenBank/DDBJ databases">
        <title>Sequencing the genomes of 1000 actinobacteria strains.</title>
        <authorList>
            <person name="Klenk H.-P."/>
        </authorList>
    </citation>
    <scope>NUCLEOTIDE SEQUENCE [LARGE SCALE GENOMIC DNA]</scope>
    <source>
        <strain evidence="1 2">DSM 41649</strain>
    </source>
</reference>
<protein>
    <submittedName>
        <fullName evidence="1">5-carboxymethyl-2-hydroxymuconate isomerase</fullName>
    </submittedName>
</protein>